<dbReference type="InterPro" id="IPR003709">
    <property type="entry name" value="VanY-like_core_dom"/>
</dbReference>
<evidence type="ECO:0000259" key="3">
    <source>
        <dbReference type="Pfam" id="PF02557"/>
    </source>
</evidence>
<dbReference type="EMBL" id="OBMQ01000010">
    <property type="protein sequence ID" value="SOC18497.1"/>
    <property type="molecule type" value="Genomic_DNA"/>
</dbReference>
<feature type="compositionally biased region" description="Polar residues" evidence="1">
    <location>
        <begin position="54"/>
        <end position="82"/>
    </location>
</feature>
<organism evidence="4 5">
    <name type="scientific">Ureibacillus xyleni</name>
    <dbReference type="NCBI Taxonomy" id="614648"/>
    <lineage>
        <taxon>Bacteria</taxon>
        <taxon>Bacillati</taxon>
        <taxon>Bacillota</taxon>
        <taxon>Bacilli</taxon>
        <taxon>Bacillales</taxon>
        <taxon>Caryophanaceae</taxon>
        <taxon>Ureibacillus</taxon>
    </lineage>
</organism>
<dbReference type="CDD" id="cd14852">
    <property type="entry name" value="LD-carboxypeptidase"/>
    <property type="match status" value="1"/>
</dbReference>
<dbReference type="PANTHER" id="PTHR34385">
    <property type="entry name" value="D-ALANYL-D-ALANINE CARBOXYPEPTIDASE"/>
    <property type="match status" value="1"/>
</dbReference>
<proteinExistence type="predicted"/>
<keyword evidence="5" id="KW-1185">Reference proteome</keyword>
<keyword evidence="2" id="KW-0472">Membrane</keyword>
<evidence type="ECO:0000256" key="1">
    <source>
        <dbReference type="SAM" id="MobiDB-lite"/>
    </source>
</evidence>
<accession>A0A285TAI9</accession>
<evidence type="ECO:0000313" key="5">
    <source>
        <dbReference type="Proteomes" id="UP000219636"/>
    </source>
</evidence>
<feature type="region of interest" description="Disordered" evidence="1">
    <location>
        <begin position="43"/>
        <end position="107"/>
    </location>
</feature>
<dbReference type="SUPFAM" id="SSF55166">
    <property type="entry name" value="Hedgehog/DD-peptidase"/>
    <property type="match status" value="1"/>
</dbReference>
<dbReference type="GO" id="GO:0006508">
    <property type="term" value="P:proteolysis"/>
    <property type="evidence" value="ECO:0007669"/>
    <property type="project" value="InterPro"/>
</dbReference>
<sequence>MKEYRYVNNKKSNKGKYLISGILILLAIIISIYFWGTNQNKSSLNDDNKEQQQTEENTADSANNQITEDQPEESQNGESTTEPVEENNVDITNGGYIEGQPEPTEPTYVDGILIANKKYPLPSNFAPGENKDAREAFEKMAVDAKELGFVLVAFSTYRSYEYQETLYNKYVERDGKENADRYSARPGYSEHQTGFAFDIGEKGKEDLWLTEEFGETPAGKWLVENAHKYGFILRYPKGKEAITGYMYESWHFRYLGVDLAAKVKASNLTLEEYLNIQ</sequence>
<keyword evidence="4" id="KW-0645">Protease</keyword>
<dbReference type="InterPro" id="IPR058193">
    <property type="entry name" value="VanY/YodJ_core_dom"/>
</dbReference>
<dbReference type="InterPro" id="IPR009045">
    <property type="entry name" value="Zn_M74/Hedgehog-like"/>
</dbReference>
<dbReference type="OrthoDB" id="9792074at2"/>
<dbReference type="AlphaFoldDB" id="A0A285TAI9"/>
<gene>
    <name evidence="4" type="ORF">SAMN05880501_110121</name>
</gene>
<reference evidence="5" key="1">
    <citation type="submission" date="2017-08" db="EMBL/GenBank/DDBJ databases">
        <authorList>
            <person name="Varghese N."/>
            <person name="Submissions S."/>
        </authorList>
    </citation>
    <scope>NUCLEOTIDE SEQUENCE [LARGE SCALE GENOMIC DNA]</scope>
    <source>
        <strain evidence="5">JC22</strain>
    </source>
</reference>
<dbReference type="Gene3D" id="3.30.1380.10">
    <property type="match status" value="1"/>
</dbReference>
<dbReference type="RefSeq" id="WP_097074344.1">
    <property type="nucleotide sequence ID" value="NZ_OBMQ01000010.1"/>
</dbReference>
<evidence type="ECO:0000313" key="4">
    <source>
        <dbReference type="EMBL" id="SOC18497.1"/>
    </source>
</evidence>
<dbReference type="InterPro" id="IPR052179">
    <property type="entry name" value="DD-CPase-like"/>
</dbReference>
<evidence type="ECO:0000256" key="2">
    <source>
        <dbReference type="SAM" id="Phobius"/>
    </source>
</evidence>
<keyword evidence="2" id="KW-1133">Transmembrane helix</keyword>
<keyword evidence="2" id="KW-0812">Transmembrane</keyword>
<feature type="transmembrane region" description="Helical" evidence="2">
    <location>
        <begin position="17"/>
        <end position="36"/>
    </location>
</feature>
<dbReference type="Pfam" id="PF02557">
    <property type="entry name" value="VanY"/>
    <property type="match status" value="1"/>
</dbReference>
<dbReference type="PANTHER" id="PTHR34385:SF1">
    <property type="entry name" value="PEPTIDOGLYCAN L-ALANYL-D-GLUTAMATE ENDOPEPTIDASE CWLK"/>
    <property type="match status" value="1"/>
</dbReference>
<keyword evidence="4" id="KW-0378">Hydrolase</keyword>
<dbReference type="Proteomes" id="UP000219636">
    <property type="component" value="Unassembled WGS sequence"/>
</dbReference>
<keyword evidence="4" id="KW-0121">Carboxypeptidase</keyword>
<feature type="domain" description="D-alanyl-D-alanine carboxypeptidase-like core" evidence="3">
    <location>
        <begin position="130"/>
        <end position="256"/>
    </location>
</feature>
<name>A0A285TAI9_9BACL</name>
<protein>
    <submittedName>
        <fullName evidence="4">D-alanyl-D-alanine carboxypeptidase</fullName>
    </submittedName>
</protein>
<dbReference type="GO" id="GO:0004180">
    <property type="term" value="F:carboxypeptidase activity"/>
    <property type="evidence" value="ECO:0007669"/>
    <property type="project" value="UniProtKB-KW"/>
</dbReference>